<sequence>MVQAQARSAVARLARSVLSVRPLVEGLGGPVRVVAEGRDASGAPTGWSARQWHDVEQVLGRVARQAGVPSLALSRDVASGDLQVFERVVSDRLALADLVDAVTPMPDGLLTDIDQITAEAVANSFDGFFSRQSTRSHDGLPLNVYSAGPPGETVVVVPACGMPAALAESWMRFLARDRRVLAWESRGLFGAADHSDDYAVDTAAQAADLFTVMDHYGVADAHVVGLCGGAVIGLAAAASRPERILSLSLWHGAYEFAGGSPRTRFQNDLIELMTIAAHSRAAARSVQAAFWQVALTSTPAEVAHLVLYPYTSAELFYRYCRLNGALARTDVEQYLTHVRQPTLVVTSEDDETAHPQGSRQLAEGLPNARLRMEPHGDHASLFHADSTALMQAAADFIAHPTTRGDVAHA</sequence>
<keyword evidence="3" id="KW-1185">Reference proteome</keyword>
<dbReference type="Gene3D" id="3.40.50.1820">
    <property type="entry name" value="alpha/beta hydrolase"/>
    <property type="match status" value="1"/>
</dbReference>
<organism evidence="2 3">
    <name type="scientific">Micromonospora profundi</name>
    <dbReference type="NCBI Taxonomy" id="1420889"/>
    <lineage>
        <taxon>Bacteria</taxon>
        <taxon>Bacillati</taxon>
        <taxon>Actinomycetota</taxon>
        <taxon>Actinomycetes</taxon>
        <taxon>Micromonosporales</taxon>
        <taxon>Micromonosporaceae</taxon>
        <taxon>Micromonospora</taxon>
    </lineage>
</organism>
<name>A0AAJ6L0P5_9ACTN</name>
<accession>A0AAJ6L0P5</accession>
<evidence type="ECO:0000313" key="2">
    <source>
        <dbReference type="EMBL" id="WLS48464.1"/>
    </source>
</evidence>
<dbReference type="EMBL" id="CP130472">
    <property type="protein sequence ID" value="WLS48464.1"/>
    <property type="molecule type" value="Genomic_DNA"/>
</dbReference>
<dbReference type="InterPro" id="IPR029058">
    <property type="entry name" value="AB_hydrolase_fold"/>
</dbReference>
<feature type="domain" description="AB hydrolase-1" evidence="1">
    <location>
        <begin position="164"/>
        <end position="382"/>
    </location>
</feature>
<dbReference type="GO" id="GO:0016787">
    <property type="term" value="F:hydrolase activity"/>
    <property type="evidence" value="ECO:0007669"/>
    <property type="project" value="UniProtKB-KW"/>
</dbReference>
<dbReference type="KEGG" id="mprn:Q3V37_15220"/>
<keyword evidence="2" id="KW-0378">Hydrolase</keyword>
<dbReference type="PANTHER" id="PTHR43798:SF33">
    <property type="entry name" value="HYDROLASE, PUTATIVE (AFU_ORTHOLOGUE AFUA_2G14860)-RELATED"/>
    <property type="match status" value="1"/>
</dbReference>
<proteinExistence type="predicted"/>
<dbReference type="RefSeq" id="WP_306273786.1">
    <property type="nucleotide sequence ID" value="NZ_CP130472.1"/>
</dbReference>
<evidence type="ECO:0000259" key="1">
    <source>
        <dbReference type="Pfam" id="PF00561"/>
    </source>
</evidence>
<gene>
    <name evidence="2" type="ORF">Q3V37_15220</name>
</gene>
<dbReference type="Pfam" id="PF00561">
    <property type="entry name" value="Abhydrolase_1"/>
    <property type="match status" value="1"/>
</dbReference>
<dbReference type="Proteomes" id="UP001235874">
    <property type="component" value="Chromosome"/>
</dbReference>
<dbReference type="SUPFAM" id="SSF53474">
    <property type="entry name" value="alpha/beta-Hydrolases"/>
    <property type="match status" value="1"/>
</dbReference>
<evidence type="ECO:0000313" key="3">
    <source>
        <dbReference type="Proteomes" id="UP001235874"/>
    </source>
</evidence>
<dbReference type="PANTHER" id="PTHR43798">
    <property type="entry name" value="MONOACYLGLYCEROL LIPASE"/>
    <property type="match status" value="1"/>
</dbReference>
<protein>
    <submittedName>
        <fullName evidence="2">Alpha/beta hydrolase</fullName>
    </submittedName>
</protein>
<reference evidence="2 3" key="1">
    <citation type="submission" date="2023-07" db="EMBL/GenBank/DDBJ databases">
        <title>Micromonospora profundi TRM 95458 converts glycerol to a new osmotic compound.</title>
        <authorList>
            <person name="Lu D."/>
        </authorList>
    </citation>
    <scope>NUCLEOTIDE SEQUENCE [LARGE SCALE GENOMIC DNA]</scope>
    <source>
        <strain evidence="2 3">TRM95458</strain>
    </source>
</reference>
<dbReference type="GO" id="GO:0016020">
    <property type="term" value="C:membrane"/>
    <property type="evidence" value="ECO:0007669"/>
    <property type="project" value="TreeGrafter"/>
</dbReference>
<dbReference type="AlphaFoldDB" id="A0AAJ6L0P5"/>
<dbReference type="InterPro" id="IPR050266">
    <property type="entry name" value="AB_hydrolase_sf"/>
</dbReference>
<dbReference type="InterPro" id="IPR000073">
    <property type="entry name" value="AB_hydrolase_1"/>
</dbReference>